<organism evidence="2 3">
    <name type="scientific">Candidatus Geothrix odensensis</name>
    <dbReference type="NCBI Taxonomy" id="2954440"/>
    <lineage>
        <taxon>Bacteria</taxon>
        <taxon>Pseudomonadati</taxon>
        <taxon>Acidobacteriota</taxon>
        <taxon>Holophagae</taxon>
        <taxon>Holophagales</taxon>
        <taxon>Holophagaceae</taxon>
        <taxon>Geothrix</taxon>
    </lineage>
</organism>
<reference evidence="2 3" key="1">
    <citation type="submission" date="2020-10" db="EMBL/GenBank/DDBJ databases">
        <title>Connecting structure to function with the recovery of over 1000 high-quality activated sludge metagenome-assembled genomes encoding full-length rRNA genes using long-read sequencing.</title>
        <authorList>
            <person name="Singleton C.M."/>
            <person name="Petriglieri F."/>
            <person name="Kristensen J.M."/>
            <person name="Kirkegaard R.H."/>
            <person name="Michaelsen T.Y."/>
            <person name="Andersen M.H."/>
            <person name="Karst S.M."/>
            <person name="Dueholm M.S."/>
            <person name="Nielsen P.H."/>
            <person name="Albertsen M."/>
        </authorList>
    </citation>
    <scope>NUCLEOTIDE SEQUENCE [LARGE SCALE GENOMIC DNA]</scope>
    <source>
        <strain evidence="2">OdNE_18-Q3-R46-58_MAXAC.008</strain>
    </source>
</reference>
<keyword evidence="1" id="KW-0472">Membrane</keyword>
<dbReference type="GO" id="GO:0005886">
    <property type="term" value="C:plasma membrane"/>
    <property type="evidence" value="ECO:0007669"/>
    <property type="project" value="TreeGrafter"/>
</dbReference>
<evidence type="ECO:0000313" key="2">
    <source>
        <dbReference type="EMBL" id="MBK8573300.1"/>
    </source>
</evidence>
<gene>
    <name evidence="2" type="ORF">IPN91_11820</name>
</gene>
<dbReference type="Proteomes" id="UP000709959">
    <property type="component" value="Unassembled WGS sequence"/>
</dbReference>
<dbReference type="EMBL" id="JADKCH010000016">
    <property type="protein sequence ID" value="MBK8573300.1"/>
    <property type="molecule type" value="Genomic_DNA"/>
</dbReference>
<evidence type="ECO:0000256" key="1">
    <source>
        <dbReference type="SAM" id="Phobius"/>
    </source>
</evidence>
<dbReference type="Pfam" id="PF04657">
    <property type="entry name" value="DMT_YdcZ"/>
    <property type="match status" value="1"/>
</dbReference>
<keyword evidence="1" id="KW-0812">Transmembrane</keyword>
<sequence length="155" mass="16362">MVLLLLLMAFVIGLVIPLQSAMNNSLRQTLGSGSLLAAWISFAVGTVALAITCVATGQPFHSLAGLPRIAWWEWLGGVLGAFFVFGSTLLAPRIGMAAMISLIVAGQVVSSLLFDRFGLLGLPVRDISWIRVAGATLLLLGAVLVNFGDRWLAKA</sequence>
<dbReference type="AlphaFoldDB" id="A0A936F3U7"/>
<dbReference type="PANTHER" id="PTHR34821">
    <property type="entry name" value="INNER MEMBRANE PROTEIN YDCZ"/>
    <property type="match status" value="1"/>
</dbReference>
<protein>
    <submittedName>
        <fullName evidence="2">DMT family transporter</fullName>
    </submittedName>
</protein>
<keyword evidence="1" id="KW-1133">Transmembrane helix</keyword>
<feature type="transmembrane region" description="Helical" evidence="1">
    <location>
        <begin position="36"/>
        <end position="57"/>
    </location>
</feature>
<dbReference type="InterPro" id="IPR006750">
    <property type="entry name" value="YdcZ"/>
</dbReference>
<dbReference type="PANTHER" id="PTHR34821:SF2">
    <property type="entry name" value="INNER MEMBRANE PROTEIN YDCZ"/>
    <property type="match status" value="1"/>
</dbReference>
<evidence type="ECO:0000313" key="3">
    <source>
        <dbReference type="Proteomes" id="UP000709959"/>
    </source>
</evidence>
<comment type="caution">
    <text evidence="2">The sequence shown here is derived from an EMBL/GenBank/DDBJ whole genome shotgun (WGS) entry which is preliminary data.</text>
</comment>
<name>A0A936F3U7_9BACT</name>
<feature type="transmembrane region" description="Helical" evidence="1">
    <location>
        <begin position="69"/>
        <end position="90"/>
    </location>
</feature>
<feature type="transmembrane region" description="Helical" evidence="1">
    <location>
        <begin position="129"/>
        <end position="148"/>
    </location>
</feature>
<accession>A0A936F3U7</accession>
<proteinExistence type="predicted"/>
<feature type="transmembrane region" description="Helical" evidence="1">
    <location>
        <begin position="96"/>
        <end position="117"/>
    </location>
</feature>